<dbReference type="Pfam" id="PF02518">
    <property type="entry name" value="HATPase_c"/>
    <property type="match status" value="1"/>
</dbReference>
<keyword evidence="5" id="KW-0547">Nucleotide-binding</keyword>
<dbReference type="SMART" id="SM00388">
    <property type="entry name" value="HisKA"/>
    <property type="match status" value="1"/>
</dbReference>
<dbReference type="SUPFAM" id="SSF55874">
    <property type="entry name" value="ATPase domain of HSP90 chaperone/DNA topoisomerase II/histidine kinase"/>
    <property type="match status" value="1"/>
</dbReference>
<evidence type="ECO:0000313" key="13">
    <source>
        <dbReference type="EMBL" id="AGK58401.1"/>
    </source>
</evidence>
<keyword evidence="4" id="KW-0808">Transferase</keyword>
<evidence type="ECO:0000256" key="3">
    <source>
        <dbReference type="ARBA" id="ARBA00022553"/>
    </source>
</evidence>
<dbReference type="eggNOG" id="COG4191">
    <property type="taxonomic scope" value="Bacteria"/>
</dbReference>
<dbReference type="Proteomes" id="UP000005952">
    <property type="component" value="Chromosome"/>
</dbReference>
<evidence type="ECO:0000256" key="8">
    <source>
        <dbReference type="ARBA" id="ARBA00023012"/>
    </source>
</evidence>
<evidence type="ECO:0000256" key="7">
    <source>
        <dbReference type="ARBA" id="ARBA00022840"/>
    </source>
</evidence>
<dbReference type="InterPro" id="IPR035965">
    <property type="entry name" value="PAS-like_dom_sf"/>
</dbReference>
<dbReference type="FunFam" id="1.10.287.130:FF:000037">
    <property type="entry name" value="Hybrid sensor histidine kinase/response regulator"/>
    <property type="match status" value="1"/>
</dbReference>
<evidence type="ECO:0000256" key="9">
    <source>
        <dbReference type="PROSITE-ProRule" id="PRU00169"/>
    </source>
</evidence>
<dbReference type="InterPro" id="IPR000014">
    <property type="entry name" value="PAS"/>
</dbReference>
<dbReference type="PROSITE" id="PS50110">
    <property type="entry name" value="RESPONSE_REGULATORY"/>
    <property type="match status" value="1"/>
</dbReference>
<keyword evidence="3 9" id="KW-0597">Phosphoprotein</keyword>
<dbReference type="EMBL" id="CP005587">
    <property type="protein sequence ID" value="AGK58401.1"/>
    <property type="molecule type" value="Genomic_DNA"/>
</dbReference>
<dbReference type="InterPro" id="IPR036890">
    <property type="entry name" value="HATPase_C_sf"/>
</dbReference>
<dbReference type="InterPro" id="IPR036097">
    <property type="entry name" value="HisK_dim/P_sf"/>
</dbReference>
<dbReference type="NCBIfam" id="TIGR00229">
    <property type="entry name" value="sensory_box"/>
    <property type="match status" value="1"/>
</dbReference>
<feature type="domain" description="Histidine kinase" evidence="11">
    <location>
        <begin position="496"/>
        <end position="720"/>
    </location>
</feature>
<keyword evidence="8" id="KW-0902">Two-component regulatory system</keyword>
<dbReference type="PANTHER" id="PTHR43065:SF46">
    <property type="entry name" value="C4-DICARBOXYLATE TRANSPORT SENSOR PROTEIN DCTB"/>
    <property type="match status" value="1"/>
</dbReference>
<dbReference type="OrthoDB" id="9796100at2"/>
<dbReference type="GO" id="GO:0005524">
    <property type="term" value="F:ATP binding"/>
    <property type="evidence" value="ECO:0007669"/>
    <property type="project" value="UniProtKB-KW"/>
</dbReference>
<dbReference type="CDD" id="cd00082">
    <property type="entry name" value="HisKA"/>
    <property type="match status" value="1"/>
</dbReference>
<dbReference type="InterPro" id="IPR004358">
    <property type="entry name" value="Sig_transdc_His_kin-like_C"/>
</dbReference>
<protein>
    <recommendedName>
        <fullName evidence="2">histidine kinase</fullName>
        <ecNumber evidence="2">2.7.13.3</ecNumber>
    </recommendedName>
</protein>
<dbReference type="CDD" id="cd00130">
    <property type="entry name" value="PAS"/>
    <property type="match status" value="1"/>
</dbReference>
<dbReference type="AlphaFoldDB" id="N0BCZ4"/>
<feature type="domain" description="Response regulatory" evidence="12">
    <location>
        <begin position="752"/>
        <end position="867"/>
    </location>
</feature>
<dbReference type="RefSeq" id="WP_015598426.1">
    <property type="nucleotide sequence ID" value="NC_021172.1"/>
</dbReference>
<dbReference type="eggNOG" id="COG0784">
    <property type="taxonomic scope" value="Bacteria"/>
</dbReference>
<dbReference type="SMART" id="SM00387">
    <property type="entry name" value="HATPase_c"/>
    <property type="match status" value="1"/>
</dbReference>
<evidence type="ECO:0000256" key="6">
    <source>
        <dbReference type="ARBA" id="ARBA00022777"/>
    </source>
</evidence>
<sequence>MLQSDAPAIENQLDSEPMKDREALRIDAAPIDPLNTAEGFGGFLPIALIVAAAGALVFGLLASSSGEPFLLTVIAVLAMLGMFLIFGVAAGHIRIGARIAAGDLLKAAADASDEPQILAHLDGTVVYANAALDDMFGRNEAGPFAALEAVMSGEPEATQALFRLTRAAERGEKRSEDVKLRPGPSQRPTWARISVHPFASTGRDLDGSPTRQRLALWRIKNVSKEKAHEAQRIGGLEAALAAFDTMPAGFMSIAGDGTILHVNAAFEQWLGYPVGSLRTHHLRLAELAGGDGARLLEHMAEIPEADQRVVDLDLTRQDGRMVPLTLLVEPAGNQPDEGFTITAINRLTAGLGDRSHQDVRASQFFQSAPFGIATIDGEGRIASCNAAFMRLVLDGRPAQDVLASQALGRTGDADERARIEEGLAEVLAGRGNVQPIEITSGDQKQFTCRVFMSPLAAVSGGAAAALYVIDATEQKQLENRVAQAQKMEAVGNLAGGIAHDFNNVLTAIIGFSDLLLQTHRPSDPSYKDIKNIQSAANRAANLVAGLLGFSRKQTQQVSVFDINELASEMRAMLKTQVREKIDLRFQAGRDLWYVRADSNQLYQVILNLARNARDAMPDGGKLTIRTQNVTERESQRMSAVAGFTPGEYVLLEISDTGTGMSPEVMAKIFEPFFTTKGIGKGTGLGLASVYGIVKQSGGFIFPESELGKGTTFKIFLPRYVVEDSDEAGAVRPQTMASARKELSATDLTGTGRVLLVEDEVEVRQFAVRALKRQGYQVLEATDGVEALEIMAANEGKIDIVVSDVVMPEMDGPALFKELRKRNPSIKVIFVSGYPNEAFRESMGSDNFAFLPKPFSLPQLAAKVKEELAK</sequence>
<dbReference type="SMART" id="SM00091">
    <property type="entry name" value="PAS"/>
    <property type="match status" value="3"/>
</dbReference>
<dbReference type="InterPro" id="IPR011006">
    <property type="entry name" value="CheY-like_superfamily"/>
</dbReference>
<dbReference type="Gene3D" id="3.30.565.10">
    <property type="entry name" value="Histidine kinase-like ATPase, C-terminal domain"/>
    <property type="match status" value="1"/>
</dbReference>
<evidence type="ECO:0000256" key="1">
    <source>
        <dbReference type="ARBA" id="ARBA00000085"/>
    </source>
</evidence>
<evidence type="ECO:0000256" key="5">
    <source>
        <dbReference type="ARBA" id="ARBA00022741"/>
    </source>
</evidence>
<dbReference type="Pfam" id="PF00072">
    <property type="entry name" value="Response_reg"/>
    <property type="match status" value="1"/>
</dbReference>
<keyword evidence="10" id="KW-1133">Transmembrane helix</keyword>
<dbReference type="SUPFAM" id="SSF47384">
    <property type="entry name" value="Homodimeric domain of signal transducing histidine kinase"/>
    <property type="match status" value="1"/>
</dbReference>
<dbReference type="Gene3D" id="3.30.450.20">
    <property type="entry name" value="PAS domain"/>
    <property type="match status" value="2"/>
</dbReference>
<dbReference type="Pfam" id="PF08448">
    <property type="entry name" value="PAS_4"/>
    <property type="match status" value="1"/>
</dbReference>
<dbReference type="eggNOG" id="COG3852">
    <property type="taxonomic scope" value="Bacteria"/>
</dbReference>
<evidence type="ECO:0000256" key="10">
    <source>
        <dbReference type="SAM" id="Phobius"/>
    </source>
</evidence>
<dbReference type="Gene3D" id="1.10.287.130">
    <property type="match status" value="1"/>
</dbReference>
<dbReference type="PANTHER" id="PTHR43065">
    <property type="entry name" value="SENSOR HISTIDINE KINASE"/>
    <property type="match status" value="1"/>
</dbReference>
<comment type="catalytic activity">
    <reaction evidence="1">
        <text>ATP + protein L-histidine = ADP + protein N-phospho-L-histidine.</text>
        <dbReference type="EC" id="2.7.13.3"/>
    </reaction>
</comment>
<evidence type="ECO:0000256" key="2">
    <source>
        <dbReference type="ARBA" id="ARBA00012438"/>
    </source>
</evidence>
<dbReference type="InterPro" id="IPR003661">
    <property type="entry name" value="HisK_dim/P_dom"/>
</dbReference>
<organism evidence="13 14">
    <name type="scientific">Hyphomicrobium denitrificans 1NES1</name>
    <dbReference type="NCBI Taxonomy" id="670307"/>
    <lineage>
        <taxon>Bacteria</taxon>
        <taxon>Pseudomonadati</taxon>
        <taxon>Pseudomonadota</taxon>
        <taxon>Alphaproteobacteria</taxon>
        <taxon>Hyphomicrobiales</taxon>
        <taxon>Hyphomicrobiaceae</taxon>
        <taxon>Hyphomicrobium</taxon>
    </lineage>
</organism>
<dbReference type="InterPro" id="IPR001789">
    <property type="entry name" value="Sig_transdc_resp-reg_receiver"/>
</dbReference>
<dbReference type="GO" id="GO:0000155">
    <property type="term" value="F:phosphorelay sensor kinase activity"/>
    <property type="evidence" value="ECO:0007669"/>
    <property type="project" value="InterPro"/>
</dbReference>
<keyword evidence="7" id="KW-0067">ATP-binding</keyword>
<keyword evidence="10" id="KW-0812">Transmembrane</keyword>
<dbReference type="Pfam" id="PF13188">
    <property type="entry name" value="PAS_8"/>
    <property type="match status" value="1"/>
</dbReference>
<name>N0BCZ4_9HYPH</name>
<evidence type="ECO:0000259" key="12">
    <source>
        <dbReference type="PROSITE" id="PS50110"/>
    </source>
</evidence>
<keyword evidence="6 13" id="KW-0418">Kinase</keyword>
<dbReference type="InterPro" id="IPR003594">
    <property type="entry name" value="HATPase_dom"/>
</dbReference>
<dbReference type="PRINTS" id="PR00344">
    <property type="entry name" value="BCTRLSENSOR"/>
</dbReference>
<dbReference type="InterPro" id="IPR013656">
    <property type="entry name" value="PAS_4"/>
</dbReference>
<feature type="transmembrane region" description="Helical" evidence="10">
    <location>
        <begin position="69"/>
        <end position="90"/>
    </location>
</feature>
<dbReference type="SMART" id="SM00448">
    <property type="entry name" value="REC"/>
    <property type="match status" value="1"/>
</dbReference>
<dbReference type="SUPFAM" id="SSF52172">
    <property type="entry name" value="CheY-like"/>
    <property type="match status" value="1"/>
</dbReference>
<dbReference type="EC" id="2.7.13.3" evidence="2"/>
<keyword evidence="10" id="KW-0472">Membrane</keyword>
<evidence type="ECO:0000259" key="11">
    <source>
        <dbReference type="PROSITE" id="PS50109"/>
    </source>
</evidence>
<dbReference type="SUPFAM" id="SSF55785">
    <property type="entry name" value="PYP-like sensor domain (PAS domain)"/>
    <property type="match status" value="2"/>
</dbReference>
<dbReference type="STRING" id="670307.HYPDE_33643"/>
<dbReference type="Gene3D" id="3.40.50.2300">
    <property type="match status" value="1"/>
</dbReference>
<dbReference type="HOGENOM" id="CLU_000445_114_51_5"/>
<proteinExistence type="predicted"/>
<reference evidence="13 14" key="1">
    <citation type="journal article" date="2013" name="Genome Announc.">
        <title>Genome sequences for three denitrifying bacterial strains isolated from a uranium- and nitrate-contaminated subsurface environment.</title>
        <authorList>
            <person name="Venkatramanan R."/>
            <person name="Prakash O."/>
            <person name="Woyke T."/>
            <person name="Chain P."/>
            <person name="Goodwin L.A."/>
            <person name="Watson D."/>
            <person name="Brooks S."/>
            <person name="Kostka J.E."/>
            <person name="Green S.J."/>
        </authorList>
    </citation>
    <scope>NUCLEOTIDE SEQUENCE [LARGE SCALE GENOMIC DNA]</scope>
    <source>
        <strain evidence="13 14">1NES1</strain>
    </source>
</reference>
<evidence type="ECO:0000256" key="4">
    <source>
        <dbReference type="ARBA" id="ARBA00022679"/>
    </source>
</evidence>
<accession>N0BCZ4</accession>
<dbReference type="InterPro" id="IPR005467">
    <property type="entry name" value="His_kinase_dom"/>
</dbReference>
<dbReference type="KEGG" id="hdt:HYPDE_33643"/>
<dbReference type="PROSITE" id="PS50109">
    <property type="entry name" value="HIS_KIN"/>
    <property type="match status" value="1"/>
</dbReference>
<dbReference type="Pfam" id="PF00512">
    <property type="entry name" value="HisKA"/>
    <property type="match status" value="1"/>
</dbReference>
<evidence type="ECO:0000313" key="14">
    <source>
        <dbReference type="Proteomes" id="UP000005952"/>
    </source>
</evidence>
<feature type="transmembrane region" description="Helical" evidence="10">
    <location>
        <begin position="42"/>
        <end position="62"/>
    </location>
</feature>
<gene>
    <name evidence="13" type="ORF">HYPDE_33643</name>
</gene>
<keyword evidence="14" id="KW-1185">Reference proteome</keyword>
<feature type="modified residue" description="4-aspartylphosphate" evidence="9">
    <location>
        <position position="803"/>
    </location>
</feature>